<evidence type="ECO:0000256" key="2">
    <source>
        <dbReference type="SAM" id="Phobius"/>
    </source>
</evidence>
<dbReference type="AlphaFoldDB" id="A0ABC9YEE5"/>
<reference evidence="3 4" key="1">
    <citation type="submission" date="2024-06" db="EMBL/GenBank/DDBJ databases">
        <title>The draft genome of Grus japonensis, version 3.</title>
        <authorList>
            <person name="Nabeshima K."/>
            <person name="Suzuki S."/>
            <person name="Onuma M."/>
        </authorList>
    </citation>
    <scope>NUCLEOTIDE SEQUENCE [LARGE SCALE GENOMIC DNA]</scope>
    <source>
        <strain evidence="3 4">451A</strain>
    </source>
</reference>
<evidence type="ECO:0000313" key="3">
    <source>
        <dbReference type="EMBL" id="GAB0208445.1"/>
    </source>
</evidence>
<dbReference type="EMBL" id="BAAFJT010000262">
    <property type="protein sequence ID" value="GAB0208445.1"/>
    <property type="molecule type" value="Genomic_DNA"/>
</dbReference>
<evidence type="ECO:0000256" key="1">
    <source>
        <dbReference type="SAM" id="MobiDB-lite"/>
    </source>
</evidence>
<name>A0ABC9YEE5_GRUJA</name>
<feature type="region of interest" description="Disordered" evidence="1">
    <location>
        <begin position="1"/>
        <end position="25"/>
    </location>
</feature>
<feature type="transmembrane region" description="Helical" evidence="2">
    <location>
        <begin position="94"/>
        <end position="118"/>
    </location>
</feature>
<proteinExistence type="predicted"/>
<keyword evidence="2" id="KW-1133">Transmembrane helix</keyword>
<gene>
    <name evidence="3" type="ORF">GRJ2_003310200</name>
</gene>
<accession>A0ABC9YEE5</accession>
<keyword evidence="2" id="KW-0472">Membrane</keyword>
<keyword evidence="2" id="KW-0812">Transmembrane</keyword>
<sequence length="121" mass="12985">MPAGSKTDPPLAKAEPISNHGSISVITPMEDDGGAEIPLQPVEDPMLENVEALEGGFDPVGSLSCSVMGPPSYEQFTLMLPVQIHLSHFNLGSLIYLLVVLMFLSGPTLGYVGIYMTYLYN</sequence>
<organism evidence="3 4">
    <name type="scientific">Grus japonensis</name>
    <name type="common">Japanese crane</name>
    <name type="synonym">Red-crowned crane</name>
    <dbReference type="NCBI Taxonomy" id="30415"/>
    <lineage>
        <taxon>Eukaryota</taxon>
        <taxon>Metazoa</taxon>
        <taxon>Chordata</taxon>
        <taxon>Craniata</taxon>
        <taxon>Vertebrata</taxon>
        <taxon>Euteleostomi</taxon>
        <taxon>Archelosauria</taxon>
        <taxon>Archosauria</taxon>
        <taxon>Dinosauria</taxon>
        <taxon>Saurischia</taxon>
        <taxon>Theropoda</taxon>
        <taxon>Coelurosauria</taxon>
        <taxon>Aves</taxon>
        <taxon>Neognathae</taxon>
        <taxon>Neoaves</taxon>
        <taxon>Gruiformes</taxon>
        <taxon>Gruidae</taxon>
        <taxon>Grus</taxon>
    </lineage>
</organism>
<evidence type="ECO:0000313" key="4">
    <source>
        <dbReference type="Proteomes" id="UP001623348"/>
    </source>
</evidence>
<comment type="caution">
    <text evidence="3">The sequence shown here is derived from an EMBL/GenBank/DDBJ whole genome shotgun (WGS) entry which is preliminary data.</text>
</comment>
<keyword evidence="4" id="KW-1185">Reference proteome</keyword>
<protein>
    <submittedName>
        <fullName evidence="3">Ribonuclease H-like</fullName>
    </submittedName>
</protein>
<dbReference type="Proteomes" id="UP001623348">
    <property type="component" value="Unassembled WGS sequence"/>
</dbReference>